<dbReference type="EMBL" id="BMKK01000002">
    <property type="protein sequence ID" value="GGD48621.1"/>
    <property type="molecule type" value="Genomic_DNA"/>
</dbReference>
<evidence type="ECO:0000313" key="2">
    <source>
        <dbReference type="EMBL" id="GGD48621.1"/>
    </source>
</evidence>
<gene>
    <name evidence="2" type="ORF">GCM10011514_10870</name>
</gene>
<evidence type="ECO:0000313" key="3">
    <source>
        <dbReference type="Proteomes" id="UP000609064"/>
    </source>
</evidence>
<name>A0A916YJJ1_9BACT</name>
<dbReference type="Proteomes" id="UP000609064">
    <property type="component" value="Unassembled WGS sequence"/>
</dbReference>
<dbReference type="AlphaFoldDB" id="A0A916YJJ1"/>
<accession>A0A916YJJ1</accession>
<keyword evidence="3" id="KW-1185">Reference proteome</keyword>
<dbReference type="Pfam" id="PF09992">
    <property type="entry name" value="NAGPA"/>
    <property type="match status" value="1"/>
</dbReference>
<dbReference type="PANTHER" id="PTHR40446">
    <property type="entry name" value="N-ACETYLGLUCOSAMINE-1-PHOSPHODIESTER ALPHA-N-ACETYLGLUCOSAMINIDASE"/>
    <property type="match status" value="1"/>
</dbReference>
<feature type="domain" description="Phosphodiester glycosidase" evidence="1">
    <location>
        <begin position="85"/>
        <end position="275"/>
    </location>
</feature>
<reference evidence="2" key="1">
    <citation type="journal article" date="2014" name="Int. J. Syst. Evol. Microbiol.">
        <title>Complete genome sequence of Corynebacterium casei LMG S-19264T (=DSM 44701T), isolated from a smear-ripened cheese.</title>
        <authorList>
            <consortium name="US DOE Joint Genome Institute (JGI-PGF)"/>
            <person name="Walter F."/>
            <person name="Albersmeier A."/>
            <person name="Kalinowski J."/>
            <person name="Ruckert C."/>
        </authorList>
    </citation>
    <scope>NUCLEOTIDE SEQUENCE</scope>
    <source>
        <strain evidence="2">CGMCC 1.15958</strain>
    </source>
</reference>
<dbReference type="InterPro" id="IPR018711">
    <property type="entry name" value="NAGPA"/>
</dbReference>
<proteinExistence type="predicted"/>
<reference evidence="2" key="2">
    <citation type="submission" date="2020-09" db="EMBL/GenBank/DDBJ databases">
        <authorList>
            <person name="Sun Q."/>
            <person name="Zhou Y."/>
        </authorList>
    </citation>
    <scope>NUCLEOTIDE SEQUENCE</scope>
    <source>
        <strain evidence="2">CGMCC 1.15958</strain>
    </source>
</reference>
<dbReference type="PANTHER" id="PTHR40446:SF2">
    <property type="entry name" value="N-ACETYLGLUCOSAMINE-1-PHOSPHODIESTER ALPHA-N-ACETYLGLUCOSAMINIDASE"/>
    <property type="match status" value="1"/>
</dbReference>
<evidence type="ECO:0000259" key="1">
    <source>
        <dbReference type="Pfam" id="PF09992"/>
    </source>
</evidence>
<comment type="caution">
    <text evidence="2">The sequence shown here is derived from an EMBL/GenBank/DDBJ whole genome shotgun (WGS) entry which is preliminary data.</text>
</comment>
<sequence>MAQDDVAIIKNANWETTKLGKKFYWKRIHFKQKELFSANQSINILEISLNNKKVKFGFATVDSMKTDPQIKRSLQKTSKIAADLGASAAVNAGFFDMKNGGAVDFLKIGGTVIDTTRLSNVARLPFHSISGVIIENNKVSIIKGEQKAGWEKNLTQENVLLTGPLLMYNGGMEELAKTPFNDNRHPRTCACVTNDKKLLLISVDGRSAESFGMTLAELSTLAKALNCKDAINFDGGGSTTMYIKGQPEGGVVNYPSDNKLFDHAGERPVSNIFYIK</sequence>
<protein>
    <recommendedName>
        <fullName evidence="1">Phosphodiester glycosidase domain-containing protein</fullName>
    </recommendedName>
</protein>
<organism evidence="2 3">
    <name type="scientific">Emticicia aquatilis</name>
    <dbReference type="NCBI Taxonomy" id="1537369"/>
    <lineage>
        <taxon>Bacteria</taxon>
        <taxon>Pseudomonadati</taxon>
        <taxon>Bacteroidota</taxon>
        <taxon>Cytophagia</taxon>
        <taxon>Cytophagales</taxon>
        <taxon>Leadbetterellaceae</taxon>
        <taxon>Emticicia</taxon>
    </lineage>
</organism>